<feature type="compositionally biased region" description="Low complexity" evidence="2">
    <location>
        <begin position="270"/>
        <end position="283"/>
    </location>
</feature>
<organism evidence="3 4">
    <name type="scientific">Clonorchis sinensis</name>
    <name type="common">Chinese liver fluke</name>
    <dbReference type="NCBI Taxonomy" id="79923"/>
    <lineage>
        <taxon>Eukaryota</taxon>
        <taxon>Metazoa</taxon>
        <taxon>Spiralia</taxon>
        <taxon>Lophotrochozoa</taxon>
        <taxon>Platyhelminthes</taxon>
        <taxon>Trematoda</taxon>
        <taxon>Digenea</taxon>
        <taxon>Opisthorchiida</taxon>
        <taxon>Opisthorchiata</taxon>
        <taxon>Opisthorchiidae</taxon>
        <taxon>Clonorchis</taxon>
    </lineage>
</organism>
<keyword evidence="4" id="KW-1185">Reference proteome</keyword>
<feature type="non-terminal residue" evidence="3">
    <location>
        <position position="1396"/>
    </location>
</feature>
<feature type="coiled-coil region" evidence="1">
    <location>
        <begin position="545"/>
        <end position="572"/>
    </location>
</feature>
<name>A0A8T1MQL1_CLOSI</name>
<feature type="region of interest" description="Disordered" evidence="2">
    <location>
        <begin position="1020"/>
        <end position="1042"/>
    </location>
</feature>
<dbReference type="OrthoDB" id="18740at2759"/>
<feature type="region of interest" description="Disordered" evidence="2">
    <location>
        <begin position="266"/>
        <end position="335"/>
    </location>
</feature>
<evidence type="ECO:0000313" key="4">
    <source>
        <dbReference type="Proteomes" id="UP000286415"/>
    </source>
</evidence>
<feature type="compositionally biased region" description="Polar residues" evidence="2">
    <location>
        <begin position="284"/>
        <end position="294"/>
    </location>
</feature>
<keyword evidence="1" id="KW-0175">Coiled coil</keyword>
<proteinExistence type="predicted"/>
<reference evidence="3 4" key="2">
    <citation type="journal article" date="2021" name="Genomics">
        <title>High-quality reference genome for Clonorchis sinensis.</title>
        <authorList>
            <person name="Young N.D."/>
            <person name="Stroehlein A.J."/>
            <person name="Kinkar L."/>
            <person name="Wang T."/>
            <person name="Sohn W.M."/>
            <person name="Chang B.C.H."/>
            <person name="Kaur P."/>
            <person name="Weisz D."/>
            <person name="Dudchenko O."/>
            <person name="Aiden E.L."/>
            <person name="Korhonen P.K."/>
            <person name="Gasser R.B."/>
        </authorList>
    </citation>
    <scope>NUCLEOTIDE SEQUENCE [LARGE SCALE GENOMIC DNA]</scope>
    <source>
        <strain evidence="3">Cs-k2</strain>
    </source>
</reference>
<feature type="compositionally biased region" description="Low complexity" evidence="2">
    <location>
        <begin position="1102"/>
        <end position="1112"/>
    </location>
</feature>
<protein>
    <submittedName>
        <fullName evidence="3">Uncharacterized protein</fullName>
    </submittedName>
</protein>
<accession>A0A8T1MQL1</accession>
<evidence type="ECO:0000313" key="3">
    <source>
        <dbReference type="EMBL" id="KAG5451340.1"/>
    </source>
</evidence>
<evidence type="ECO:0000256" key="2">
    <source>
        <dbReference type="SAM" id="MobiDB-lite"/>
    </source>
</evidence>
<dbReference type="Proteomes" id="UP000286415">
    <property type="component" value="Unassembled WGS sequence"/>
</dbReference>
<feature type="compositionally biased region" description="Polar residues" evidence="2">
    <location>
        <begin position="1025"/>
        <end position="1042"/>
    </location>
</feature>
<feature type="compositionally biased region" description="Polar residues" evidence="2">
    <location>
        <begin position="1125"/>
        <end position="1141"/>
    </location>
</feature>
<dbReference type="EMBL" id="NIRI02000042">
    <property type="protein sequence ID" value="KAG5451340.1"/>
    <property type="molecule type" value="Genomic_DNA"/>
</dbReference>
<feature type="region of interest" description="Disordered" evidence="2">
    <location>
        <begin position="935"/>
        <end position="957"/>
    </location>
</feature>
<comment type="caution">
    <text evidence="3">The sequence shown here is derived from an EMBL/GenBank/DDBJ whole genome shotgun (WGS) entry which is preliminary data.</text>
</comment>
<sequence>MTSGVQAERVPLSEYIAGLRDSATLLNCGYTHQALCDELQYQNCLEQKIDLIHDSPAGDESPVYEELHDITRIIDVNKQCLHYLGGITDLEDFYSDLTALNTKRALELVSQRMGTRFWKRKLSGKVKKAWDNIGRYSELLTMHVKNAADFHQFYYDARQIEVKLNERCAKFACEKERGHWENCEGSVIEARNLANQIKNDFQHMDHLSSRAYEILGRAGSIVPIHLRQARLKRPVKGIMLCDYETTFAKLSAGDTVFVLTNSGLGEEGSTEYSATTETSTTEYNPSIHTKSTTSEEIDDDSLAKTSRRPTDVQPTGRTLHAHFPSETTDSSAATDTASSASTSYLTNGSYQGISAAKLHWHVRTPDGRVDCRVPSVCVLLPAPDIDAHQRAVALNHVLLTAWKEIIDERLAISLEFFKCFLRRLCETDRVTAADDEAFRRLLQELRYSLMAPPTAENEDTKNKELIELVNAVQTHWEKTRNGEGTGGSEIHLKRTDISTFNNVLFWIKTHMQTNREYEQRLLSTSKFDQQADEIRIDHYRITEAIELLNEVVKKDREKVSELLKELQMWNRRHAWKVVPRGSPPPSSLSDWVTTSESDISDTDISLVDSGTSEAEMKTVLEKKHLTVTTKEYYPSMTYALPAIFTYNHGSCSEEASSDSSSIYEVNWEDGTKMLYRWRPYSGIESPDRASNSVSTTESEDIELEQYILHSRDKSVPVDIAPQRESGPKRERKLYRSLRSLNASKLDSKYSVVYVEVARTPQQASGKEETEVGILDQKDKMVQVETATRTPRAHKPLLLEVKGDSSDASRGFFRIEDSPEFFNNIKLHDFPFLKSHFSFVDYLVRCNVCKVILLPETVYSHYETRHATSGSVEYTPGFLPYEAVSQYNDAVDALSKSERTSGIKRARASGKRPKRSVRATGHELLQFEAVSETDSLSSLTDDTSKRVSNTASEEETDRMREPVLLKLAKTDGSAVQPDVGGLLLPKTADSSCPSNRERSVWSVVYGTDPGLSEVSKKTNLKFGAPSESSDADQNLPDSGLCNHSSDSGIGSLSLCTLRPSSYPPTPSMTPPLSSPVTSHISDELLFLGLGHNLDVRRDHRPASRSSTHSSSSGGFAGSQDRDSRVPSRSSLQSMVGNQTPCTASRGGRLNRHVPKIGRRFQRSQSMLADHCIPSCSTLSSCVSEDNDVEVDPYTDYVHRMQADTCFVTSGPVSEVRKPAQQDLVNRNGYHAWLKTLRGSQTNPASNGAISRPLLHPQFIPRHSRNMDGLRTAQDSPTNSWLGSHSAPENLINRNLLSMHQGVPSVKCLRTSSWRSRLSGVRTLNTMAGVRCGGITTNIGTSLDPAAQCNCVEVGELSYRNPVICPVHHSVDEKHQIVRQKDLRTLMREARERVQQAR</sequence>
<evidence type="ECO:0000256" key="1">
    <source>
        <dbReference type="SAM" id="Coils"/>
    </source>
</evidence>
<reference evidence="3 4" key="1">
    <citation type="journal article" date="2018" name="Biotechnol. Adv.">
        <title>Improved genomic resources and new bioinformatic workflow for the carcinogenic parasite Clonorchis sinensis: Biotechnological implications.</title>
        <authorList>
            <person name="Wang D."/>
            <person name="Korhonen P.K."/>
            <person name="Gasser R.B."/>
            <person name="Young N.D."/>
        </authorList>
    </citation>
    <scope>NUCLEOTIDE SEQUENCE [LARGE SCALE GENOMIC DNA]</scope>
    <source>
        <strain evidence="3">Cs-k2</strain>
    </source>
</reference>
<feature type="region of interest" description="Disordered" evidence="2">
    <location>
        <begin position="1096"/>
        <end position="1152"/>
    </location>
</feature>
<gene>
    <name evidence="3" type="ORF">CSKR_201400</name>
</gene>